<proteinExistence type="predicted"/>
<organism evidence="1 2">
    <name type="scientific">Boeremia exigua</name>
    <dbReference type="NCBI Taxonomy" id="749465"/>
    <lineage>
        <taxon>Eukaryota</taxon>
        <taxon>Fungi</taxon>
        <taxon>Dikarya</taxon>
        <taxon>Ascomycota</taxon>
        <taxon>Pezizomycotina</taxon>
        <taxon>Dothideomycetes</taxon>
        <taxon>Pleosporomycetidae</taxon>
        <taxon>Pleosporales</taxon>
        <taxon>Pleosporineae</taxon>
        <taxon>Didymellaceae</taxon>
        <taxon>Boeremia</taxon>
    </lineage>
</organism>
<sequence>MPAIPWVLDVAWISMLPRGRRRTDEYVASQNDEQSDLVFGAATTSRISLGTMVPTYEDPFRWQTQTLPISHGADVFAVAGIRVVASEVKREGGTIAHTYGRLPHHSETDVGENIVSVRRKKKTARYTGPSSTTEGMAQKVTGPKTDSWSRGCFTAILGVVTCSSRDRTAGARSSEPMRHSRGSAKEATDAGLARQVVTSSAGGAEKTSRSQPRRFPCSANRNDLSISTPEATQTPTSPRSAMLEAPGGRNVDGAVALPRNPGWLAKPSLACTSDIGEAAVSDVSEYPVLSNSVFQQPGMSRRQSNTFIFDTPAEQTPNAVDSRIENSSDQ</sequence>
<comment type="caution">
    <text evidence="1">The sequence shown here is derived from an EMBL/GenBank/DDBJ whole genome shotgun (WGS) entry which is preliminary data.</text>
</comment>
<gene>
    <name evidence="1" type="ORF">OPT61_g817</name>
</gene>
<reference evidence="1" key="1">
    <citation type="submission" date="2022-11" db="EMBL/GenBank/DDBJ databases">
        <title>Genome Sequence of Boeremia exigua.</title>
        <authorList>
            <person name="Buettner E."/>
        </authorList>
    </citation>
    <scope>NUCLEOTIDE SEQUENCE</scope>
    <source>
        <strain evidence="1">CU02</strain>
    </source>
</reference>
<dbReference type="Proteomes" id="UP001153331">
    <property type="component" value="Unassembled WGS sequence"/>
</dbReference>
<evidence type="ECO:0000313" key="1">
    <source>
        <dbReference type="EMBL" id="KAJ8118156.1"/>
    </source>
</evidence>
<protein>
    <submittedName>
        <fullName evidence="1">Uncharacterized protein</fullName>
    </submittedName>
</protein>
<accession>A0ACC2ISH3</accession>
<name>A0ACC2ISH3_9PLEO</name>
<evidence type="ECO:0000313" key="2">
    <source>
        <dbReference type="Proteomes" id="UP001153331"/>
    </source>
</evidence>
<dbReference type="EMBL" id="JAPHNI010000028">
    <property type="protein sequence ID" value="KAJ8118156.1"/>
    <property type="molecule type" value="Genomic_DNA"/>
</dbReference>
<keyword evidence="2" id="KW-1185">Reference proteome</keyword>